<evidence type="ECO:0000313" key="5">
    <source>
        <dbReference type="EMBL" id="CAH0003976.1"/>
    </source>
</evidence>
<dbReference type="Gene3D" id="4.10.240.10">
    <property type="entry name" value="Zn(2)-C6 fungal-type DNA-binding domain"/>
    <property type="match status" value="1"/>
</dbReference>
<evidence type="ECO:0000256" key="2">
    <source>
        <dbReference type="ARBA" id="ARBA00023242"/>
    </source>
</evidence>
<dbReference type="GO" id="GO:0000981">
    <property type="term" value="F:DNA-binding transcription factor activity, RNA polymerase II-specific"/>
    <property type="evidence" value="ECO:0007669"/>
    <property type="project" value="InterPro"/>
</dbReference>
<dbReference type="SUPFAM" id="SSF57701">
    <property type="entry name" value="Zn2/Cys6 DNA-binding domain"/>
    <property type="match status" value="1"/>
</dbReference>
<organism evidence="5 6">
    <name type="scientific">Clonostachys byssicola</name>
    <dbReference type="NCBI Taxonomy" id="160290"/>
    <lineage>
        <taxon>Eukaryota</taxon>
        <taxon>Fungi</taxon>
        <taxon>Dikarya</taxon>
        <taxon>Ascomycota</taxon>
        <taxon>Pezizomycotina</taxon>
        <taxon>Sordariomycetes</taxon>
        <taxon>Hypocreomycetidae</taxon>
        <taxon>Hypocreales</taxon>
        <taxon>Bionectriaceae</taxon>
        <taxon>Clonostachys</taxon>
    </lineage>
</organism>
<name>A0A9N9UYJ9_9HYPO</name>
<dbReference type="EMBL" id="CABFNO020001565">
    <property type="protein sequence ID" value="CAH0003976.1"/>
    <property type="molecule type" value="Genomic_DNA"/>
</dbReference>
<dbReference type="Pfam" id="PF11951">
    <property type="entry name" value="Fungal_trans_2"/>
    <property type="match status" value="1"/>
</dbReference>
<gene>
    <name evidence="5" type="ORF">CBYS24578_00009903</name>
</gene>
<sequence>MSTRSRKGCIDCKQAKIKCDEQHPFCGTCTRRRRQCRGYATPKARSPSHHHPHGDRVSAAGAYSPSSASSESLLPNGYPDGGSDVLRAADCVSVVSESHSSSGTQNTPFTTGMIASNTFNGGSVNGSSDSPLLGISHASLAPPRSPSFIPLSEIQPADKPLIEIYFLRHPSDMVMRNDSFIDEMNCAVISLLQKCPVVVSDSLCAIGENYVKETADASLVSSRKLRLLNRLRLVNEDGRNPELVLLLLLALCGAELTSPHSDGKGEKLIALIENVALVLEFHSQPGRELNSAAKYFTRGLARQDLLLSLSRMQRTRINTSTWLDNYSRSHVDRLLGLTATLVPILTQLAALAEDVEYAITDHSIGGDTYCLPNFSQISIKRSDLEERAASIRAQLLSWRPIQDSSLTMRTSRTLLLHSAAWKAAALLYLFRLFNRPGSSDNADGIALSMAYEIMTNISGPPDDIKLSLWPLFLAACEVEKPDDRDLATQMFDDICASRPILTAKRTKSVCVDQIWPARDRGENWDWMQLVRLEDNAFTPL</sequence>
<protein>
    <recommendedName>
        <fullName evidence="4">Zn(2)-C6 fungal-type domain-containing protein</fullName>
    </recommendedName>
</protein>
<evidence type="ECO:0000256" key="3">
    <source>
        <dbReference type="SAM" id="MobiDB-lite"/>
    </source>
</evidence>
<dbReference type="SMART" id="SM00066">
    <property type="entry name" value="GAL4"/>
    <property type="match status" value="1"/>
</dbReference>
<dbReference type="InterPro" id="IPR021858">
    <property type="entry name" value="Fun_TF"/>
</dbReference>
<comment type="caution">
    <text evidence="5">The sequence shown here is derived from an EMBL/GenBank/DDBJ whole genome shotgun (WGS) entry which is preliminary data.</text>
</comment>
<dbReference type="Pfam" id="PF00172">
    <property type="entry name" value="Zn_clus"/>
    <property type="match status" value="1"/>
</dbReference>
<feature type="region of interest" description="Disordered" evidence="3">
    <location>
        <begin position="40"/>
        <end position="79"/>
    </location>
</feature>
<dbReference type="GO" id="GO:0008270">
    <property type="term" value="F:zinc ion binding"/>
    <property type="evidence" value="ECO:0007669"/>
    <property type="project" value="InterPro"/>
</dbReference>
<dbReference type="InterPro" id="IPR036864">
    <property type="entry name" value="Zn2-C6_fun-type_DNA-bd_sf"/>
</dbReference>
<dbReference type="CDD" id="cd00067">
    <property type="entry name" value="GAL4"/>
    <property type="match status" value="1"/>
</dbReference>
<reference evidence="5" key="1">
    <citation type="submission" date="2021-10" db="EMBL/GenBank/DDBJ databases">
        <authorList>
            <person name="Piombo E."/>
        </authorList>
    </citation>
    <scope>NUCLEOTIDE SEQUENCE</scope>
</reference>
<evidence type="ECO:0000313" key="6">
    <source>
        <dbReference type="Proteomes" id="UP000754883"/>
    </source>
</evidence>
<evidence type="ECO:0000259" key="4">
    <source>
        <dbReference type="PROSITE" id="PS50048"/>
    </source>
</evidence>
<dbReference type="PROSITE" id="PS00463">
    <property type="entry name" value="ZN2_CY6_FUNGAL_1"/>
    <property type="match status" value="1"/>
</dbReference>
<keyword evidence="2" id="KW-0539">Nucleus</keyword>
<dbReference type="Proteomes" id="UP000754883">
    <property type="component" value="Unassembled WGS sequence"/>
</dbReference>
<dbReference type="AlphaFoldDB" id="A0A9N9UYJ9"/>
<evidence type="ECO:0000256" key="1">
    <source>
        <dbReference type="ARBA" id="ARBA00004123"/>
    </source>
</evidence>
<accession>A0A9N9UYJ9</accession>
<dbReference type="OrthoDB" id="648861at2759"/>
<proteinExistence type="predicted"/>
<dbReference type="PANTHER" id="PTHR37534:SF46">
    <property type="entry name" value="ZN(II)2CYS6 TRANSCRIPTION FACTOR (EUROFUNG)"/>
    <property type="match status" value="1"/>
</dbReference>
<dbReference type="InterPro" id="IPR001138">
    <property type="entry name" value="Zn2Cys6_DnaBD"/>
</dbReference>
<keyword evidence="6" id="KW-1185">Reference proteome</keyword>
<dbReference type="PROSITE" id="PS50048">
    <property type="entry name" value="ZN2_CY6_FUNGAL_2"/>
    <property type="match status" value="1"/>
</dbReference>
<dbReference type="PANTHER" id="PTHR37534">
    <property type="entry name" value="TRANSCRIPTIONAL ACTIVATOR PROTEIN UGA3"/>
    <property type="match status" value="1"/>
</dbReference>
<dbReference type="GO" id="GO:0005634">
    <property type="term" value="C:nucleus"/>
    <property type="evidence" value="ECO:0007669"/>
    <property type="project" value="UniProtKB-SubCell"/>
</dbReference>
<feature type="compositionally biased region" description="Low complexity" evidence="3">
    <location>
        <begin position="58"/>
        <end position="72"/>
    </location>
</feature>
<feature type="domain" description="Zn(2)-C6 fungal-type" evidence="4">
    <location>
        <begin position="8"/>
        <end position="36"/>
    </location>
</feature>
<comment type="subcellular location">
    <subcellularLocation>
        <location evidence="1">Nucleus</location>
    </subcellularLocation>
</comment>